<sequence length="75" mass="8294">MLDLKGPRQDWEELRRRFVFPSSRERPPAPPRWRGRGGDTSGEEVIARAICACVASHPSYEAVPEKAAGGDRSCA</sequence>
<accession>A0AA35P139</accession>
<gene>
    <name evidence="1" type="ORF">PODLI_1B036725</name>
</gene>
<name>A0AA35P139_9SAUR</name>
<evidence type="ECO:0000313" key="2">
    <source>
        <dbReference type="Proteomes" id="UP001178461"/>
    </source>
</evidence>
<organism evidence="1 2">
    <name type="scientific">Podarcis lilfordi</name>
    <name type="common">Lilford's wall lizard</name>
    <dbReference type="NCBI Taxonomy" id="74358"/>
    <lineage>
        <taxon>Eukaryota</taxon>
        <taxon>Metazoa</taxon>
        <taxon>Chordata</taxon>
        <taxon>Craniata</taxon>
        <taxon>Vertebrata</taxon>
        <taxon>Euteleostomi</taxon>
        <taxon>Lepidosauria</taxon>
        <taxon>Squamata</taxon>
        <taxon>Bifurcata</taxon>
        <taxon>Unidentata</taxon>
        <taxon>Episquamata</taxon>
        <taxon>Laterata</taxon>
        <taxon>Lacertibaenia</taxon>
        <taxon>Lacertidae</taxon>
        <taxon>Podarcis</taxon>
    </lineage>
</organism>
<evidence type="ECO:0000313" key="1">
    <source>
        <dbReference type="EMBL" id="CAI5771159.1"/>
    </source>
</evidence>
<protein>
    <submittedName>
        <fullName evidence="1">Uncharacterized protein</fullName>
    </submittedName>
</protein>
<dbReference type="EMBL" id="OX395128">
    <property type="protein sequence ID" value="CAI5771159.1"/>
    <property type="molecule type" value="Genomic_DNA"/>
</dbReference>
<keyword evidence="2" id="KW-1185">Reference proteome</keyword>
<dbReference type="AlphaFoldDB" id="A0AA35P139"/>
<dbReference type="Proteomes" id="UP001178461">
    <property type="component" value="Chromosome 3"/>
</dbReference>
<proteinExistence type="predicted"/>
<reference evidence="1" key="1">
    <citation type="submission" date="2022-12" db="EMBL/GenBank/DDBJ databases">
        <authorList>
            <person name="Alioto T."/>
            <person name="Alioto T."/>
            <person name="Gomez Garrido J."/>
        </authorList>
    </citation>
    <scope>NUCLEOTIDE SEQUENCE</scope>
</reference>